<protein>
    <recommendedName>
        <fullName evidence="2">UBN2_2 domain-containing protein</fullName>
    </recommendedName>
</protein>
<dbReference type="Pfam" id="PF14223">
    <property type="entry name" value="Retrotran_gag_2"/>
    <property type="match status" value="1"/>
</dbReference>
<evidence type="ECO:0008006" key="2">
    <source>
        <dbReference type="Google" id="ProtNLM"/>
    </source>
</evidence>
<comment type="caution">
    <text evidence="1">The sequence shown here is derived from an EMBL/GenBank/DDBJ whole genome shotgun (WGS) entry which is preliminary data.</text>
</comment>
<dbReference type="PANTHER" id="PTHR35317:SF10">
    <property type="entry name" value="RNA-DIRECTED DNA POLYMERASE"/>
    <property type="match status" value="1"/>
</dbReference>
<gene>
    <name evidence="1" type="ORF">EJD97_014220</name>
</gene>
<dbReference type="PANTHER" id="PTHR35317">
    <property type="entry name" value="OS04G0629600 PROTEIN"/>
    <property type="match status" value="1"/>
</dbReference>
<accession>A0A6N2BC16</accession>
<dbReference type="EMBL" id="RXGB01003670">
    <property type="protein sequence ID" value="TMW91548.1"/>
    <property type="molecule type" value="Genomic_DNA"/>
</dbReference>
<name>A0A6N2BC16_SOLCI</name>
<reference evidence="1" key="1">
    <citation type="submission" date="2019-05" db="EMBL/GenBank/DDBJ databases">
        <title>The de novo reference genome and transcriptome assemblies of the wild tomato species Solanum chilense.</title>
        <authorList>
            <person name="Stam R."/>
            <person name="Nosenko T."/>
            <person name="Hoerger A.C."/>
            <person name="Stephan W."/>
            <person name="Seidel M.A."/>
            <person name="Kuhn J.M.M."/>
            <person name="Haberer G."/>
            <person name="Tellier A."/>
        </authorList>
    </citation>
    <scope>NUCLEOTIDE SEQUENCE</scope>
    <source>
        <tissue evidence="1">Mature leaves</tissue>
    </source>
</reference>
<proteinExistence type="predicted"/>
<organism evidence="1">
    <name type="scientific">Solanum chilense</name>
    <name type="common">Tomato</name>
    <name type="synonym">Lycopersicon chilense</name>
    <dbReference type="NCBI Taxonomy" id="4083"/>
    <lineage>
        <taxon>Eukaryota</taxon>
        <taxon>Viridiplantae</taxon>
        <taxon>Streptophyta</taxon>
        <taxon>Embryophyta</taxon>
        <taxon>Tracheophyta</taxon>
        <taxon>Spermatophyta</taxon>
        <taxon>Magnoliopsida</taxon>
        <taxon>eudicotyledons</taxon>
        <taxon>Gunneridae</taxon>
        <taxon>Pentapetalae</taxon>
        <taxon>asterids</taxon>
        <taxon>lamiids</taxon>
        <taxon>Solanales</taxon>
        <taxon>Solanaceae</taxon>
        <taxon>Solanoideae</taxon>
        <taxon>Solaneae</taxon>
        <taxon>Solanum</taxon>
        <taxon>Solanum subgen. Lycopersicon</taxon>
    </lineage>
</organism>
<evidence type="ECO:0000313" key="1">
    <source>
        <dbReference type="EMBL" id="TMW91548.1"/>
    </source>
</evidence>
<sequence length="189" mass="21597">MQIIVANHIKNTIPQKESSKEYLKFVEEHFRSADKSLAGSLMAEPMTMKFDGPRNMKNYITEMTNIASRFWTLGMKVDDTFLVQFILNSLLLEYGPFQINYNTIKDKWHVSKLSNMLTQDESKLKKQVSHSIKLMGQGAGKGLIVKVNKIKKKKPPAKVLHDAYKALKVDGCCLCKSKRTTLSERLPKM</sequence>
<dbReference type="AlphaFoldDB" id="A0A6N2BC16"/>